<evidence type="ECO:0000313" key="4">
    <source>
        <dbReference type="Proteomes" id="UP000002207"/>
    </source>
</evidence>
<sequence>MRVLLVRLGAMGDILHSLPAVTALRRAHPEWTLGWAVEPQWSELFCAAHATPGTAGMPLVDALHMVPAKRWAKAWMRRSTREEVMAVRRELRAQHYDVAVDLQGAVRSALLARSAGTPRLIGEAVPREPAAKWLFKEKVPTRGVHVIEQSIEVVNAIAGDHLDFTLPLLPTDTESEAFAATLPQPFVLLSPGAGWGAKRWPAARYGAVARALAAQGFHVCINSGPMEMALAEEIVQSSGGVVHTLTPSLSKLMAITRRAALVIAGDTGPLHLACALGRPTVGIFGPTDPARNGPFGNDFRVLRHPESKRDHTRRAEPEAGLLTITPEAVTAAALDLLAAPQTSALRGNA</sequence>
<dbReference type="Pfam" id="PF01075">
    <property type="entry name" value="Glyco_transf_9"/>
    <property type="match status" value="1"/>
</dbReference>
<dbReference type="PANTHER" id="PTHR30160">
    <property type="entry name" value="TETRAACYLDISACCHARIDE 4'-KINASE-RELATED"/>
    <property type="match status" value="1"/>
</dbReference>
<reference evidence="3 4" key="1">
    <citation type="journal article" date="2009" name="Appl. Environ. Microbiol.">
        <title>Three genomes from the phylum Acidobacteria provide insight into the lifestyles of these microorganisms in soils.</title>
        <authorList>
            <person name="Ward N.L."/>
            <person name="Challacombe J.F."/>
            <person name="Janssen P.H."/>
            <person name="Henrissat B."/>
            <person name="Coutinho P.M."/>
            <person name="Wu M."/>
            <person name="Xie G."/>
            <person name="Haft D.H."/>
            <person name="Sait M."/>
            <person name="Badger J."/>
            <person name="Barabote R.D."/>
            <person name="Bradley B."/>
            <person name="Brettin T.S."/>
            <person name="Brinkac L.M."/>
            <person name="Bruce D."/>
            <person name="Creasy T."/>
            <person name="Daugherty S.C."/>
            <person name="Davidsen T.M."/>
            <person name="DeBoy R.T."/>
            <person name="Detter J.C."/>
            <person name="Dodson R.J."/>
            <person name="Durkin A.S."/>
            <person name="Ganapathy A."/>
            <person name="Gwinn-Giglio M."/>
            <person name="Han C.S."/>
            <person name="Khouri H."/>
            <person name="Kiss H."/>
            <person name="Kothari S.P."/>
            <person name="Madupu R."/>
            <person name="Nelson K.E."/>
            <person name="Nelson W.C."/>
            <person name="Paulsen I."/>
            <person name="Penn K."/>
            <person name="Ren Q."/>
            <person name="Rosovitz M.J."/>
            <person name="Selengut J.D."/>
            <person name="Shrivastava S."/>
            <person name="Sullivan S.A."/>
            <person name="Tapia R."/>
            <person name="Thompson L.S."/>
            <person name="Watkins K.L."/>
            <person name="Yang Q."/>
            <person name="Yu C."/>
            <person name="Zafar N."/>
            <person name="Zhou L."/>
            <person name="Kuske C.R."/>
        </authorList>
    </citation>
    <scope>NUCLEOTIDE SEQUENCE [LARGE SCALE GENOMIC DNA]</scope>
    <source>
        <strain evidence="4">ATCC 51196 / DSM 11244 / BCRC 80197 / JCM 7670 / NBRC 15755 / NCIMB 13165 / 161</strain>
    </source>
</reference>
<dbReference type="EMBL" id="CP001472">
    <property type="protein sequence ID" value="ACO32682.1"/>
    <property type="molecule type" value="Genomic_DNA"/>
</dbReference>
<dbReference type="GO" id="GO:0009244">
    <property type="term" value="P:lipopolysaccharide core region biosynthetic process"/>
    <property type="evidence" value="ECO:0007669"/>
    <property type="project" value="TreeGrafter"/>
</dbReference>
<keyword evidence="2 3" id="KW-0808">Transferase</keyword>
<dbReference type="OrthoDB" id="9797795at2"/>
<dbReference type="InterPro" id="IPR051199">
    <property type="entry name" value="LPS_LOS_Heptosyltrfase"/>
</dbReference>
<evidence type="ECO:0000256" key="2">
    <source>
        <dbReference type="ARBA" id="ARBA00022679"/>
    </source>
</evidence>
<gene>
    <name evidence="3" type="primary">rfaC</name>
    <name evidence="3" type="ordered locus">ACP_1606</name>
</gene>
<dbReference type="eggNOG" id="COG0859">
    <property type="taxonomic scope" value="Bacteria"/>
</dbReference>
<dbReference type="Proteomes" id="UP000002207">
    <property type="component" value="Chromosome"/>
</dbReference>
<dbReference type="KEGG" id="aca:ACP_1606"/>
<dbReference type="GO" id="GO:0008713">
    <property type="term" value="F:ADP-heptose-lipopolysaccharide heptosyltransferase activity"/>
    <property type="evidence" value="ECO:0007669"/>
    <property type="project" value="TreeGrafter"/>
</dbReference>
<organism evidence="3 4">
    <name type="scientific">Acidobacterium capsulatum (strain ATCC 51196 / DSM 11244 / BCRC 80197 / JCM 7670 / NBRC 15755 / NCIMB 13165 / 161)</name>
    <dbReference type="NCBI Taxonomy" id="240015"/>
    <lineage>
        <taxon>Bacteria</taxon>
        <taxon>Pseudomonadati</taxon>
        <taxon>Acidobacteriota</taxon>
        <taxon>Terriglobia</taxon>
        <taxon>Terriglobales</taxon>
        <taxon>Acidobacteriaceae</taxon>
        <taxon>Acidobacterium</taxon>
    </lineage>
</organism>
<dbReference type="CDD" id="cd03789">
    <property type="entry name" value="GT9_LPS_heptosyltransferase"/>
    <property type="match status" value="1"/>
</dbReference>
<keyword evidence="4" id="KW-1185">Reference proteome</keyword>
<dbReference type="InParanoid" id="C1F752"/>
<dbReference type="FunCoup" id="C1F752">
    <property type="interactions" value="171"/>
</dbReference>
<dbReference type="AlphaFoldDB" id="C1F752"/>
<dbReference type="Gene3D" id="3.40.50.2000">
    <property type="entry name" value="Glycogen Phosphorylase B"/>
    <property type="match status" value="2"/>
</dbReference>
<evidence type="ECO:0000313" key="3">
    <source>
        <dbReference type="EMBL" id="ACO32682.1"/>
    </source>
</evidence>
<dbReference type="GO" id="GO:0005829">
    <property type="term" value="C:cytosol"/>
    <property type="evidence" value="ECO:0007669"/>
    <property type="project" value="TreeGrafter"/>
</dbReference>
<dbReference type="EC" id="2.-.-.-" evidence="3"/>
<evidence type="ECO:0000256" key="1">
    <source>
        <dbReference type="ARBA" id="ARBA00022676"/>
    </source>
</evidence>
<keyword evidence="1" id="KW-0328">Glycosyltransferase</keyword>
<dbReference type="SUPFAM" id="SSF53756">
    <property type="entry name" value="UDP-Glycosyltransferase/glycogen phosphorylase"/>
    <property type="match status" value="1"/>
</dbReference>
<accession>C1F752</accession>
<dbReference type="PANTHER" id="PTHR30160:SF1">
    <property type="entry name" value="LIPOPOLYSACCHARIDE 1,2-N-ACETYLGLUCOSAMINETRANSFERASE-RELATED"/>
    <property type="match status" value="1"/>
</dbReference>
<dbReference type="CAZy" id="GT9">
    <property type="family name" value="Glycosyltransferase Family 9"/>
</dbReference>
<proteinExistence type="predicted"/>
<dbReference type="InterPro" id="IPR002201">
    <property type="entry name" value="Glyco_trans_9"/>
</dbReference>
<name>C1F752_ACIC5</name>
<dbReference type="HOGENOM" id="CLU_038371_6_0_0"/>
<protein>
    <submittedName>
        <fullName evidence="3">Lipopolysaccharide heptosyltransferase I</fullName>
        <ecNumber evidence="3">2.-.-.-</ecNumber>
    </submittedName>
</protein>
<dbReference type="STRING" id="240015.ACP_1606"/>